<dbReference type="EMBL" id="JBHMEC010000026">
    <property type="protein sequence ID" value="MFB9151054.1"/>
    <property type="molecule type" value="Genomic_DNA"/>
</dbReference>
<keyword evidence="5" id="KW-1185">Reference proteome</keyword>
<feature type="transmembrane region" description="Helical" evidence="3">
    <location>
        <begin position="121"/>
        <end position="141"/>
    </location>
</feature>
<organism evidence="4 5">
    <name type="scientific">Roseovarius ramblicola</name>
    <dbReference type="NCBI Taxonomy" id="2022336"/>
    <lineage>
        <taxon>Bacteria</taxon>
        <taxon>Pseudomonadati</taxon>
        <taxon>Pseudomonadota</taxon>
        <taxon>Alphaproteobacteria</taxon>
        <taxon>Rhodobacterales</taxon>
        <taxon>Roseobacteraceae</taxon>
        <taxon>Roseovarius</taxon>
    </lineage>
</organism>
<dbReference type="RefSeq" id="WP_377070623.1">
    <property type="nucleotide sequence ID" value="NZ_JBHMEC010000026.1"/>
</dbReference>
<dbReference type="Proteomes" id="UP001589670">
    <property type="component" value="Unassembled WGS sequence"/>
</dbReference>
<feature type="region of interest" description="Disordered" evidence="2">
    <location>
        <begin position="1"/>
        <end position="31"/>
    </location>
</feature>
<keyword evidence="3" id="KW-0812">Transmembrane</keyword>
<protein>
    <recommendedName>
        <fullName evidence="6">DUF2335 domain-containing protein</fullName>
    </recommendedName>
</protein>
<name>A0ABV5I2Y4_9RHOB</name>
<keyword evidence="3" id="KW-1133">Transmembrane helix</keyword>
<comment type="caution">
    <text evidence="4">The sequence shown here is derived from an EMBL/GenBank/DDBJ whole genome shotgun (WGS) entry which is preliminary data.</text>
</comment>
<feature type="transmembrane region" description="Helical" evidence="3">
    <location>
        <begin position="91"/>
        <end position="115"/>
    </location>
</feature>
<keyword evidence="3" id="KW-0472">Membrane</keyword>
<accession>A0ABV5I2Y4</accession>
<reference evidence="4 5" key="1">
    <citation type="submission" date="2024-09" db="EMBL/GenBank/DDBJ databases">
        <authorList>
            <person name="Sun Q."/>
            <person name="Mori K."/>
        </authorList>
    </citation>
    <scope>NUCLEOTIDE SEQUENCE [LARGE SCALE GENOMIC DNA]</scope>
    <source>
        <strain evidence="4 5">CECT 9424</strain>
    </source>
</reference>
<evidence type="ECO:0000313" key="4">
    <source>
        <dbReference type="EMBL" id="MFB9151054.1"/>
    </source>
</evidence>
<feature type="coiled-coil region" evidence="1">
    <location>
        <begin position="49"/>
        <end position="79"/>
    </location>
</feature>
<evidence type="ECO:0000256" key="2">
    <source>
        <dbReference type="SAM" id="MobiDB-lite"/>
    </source>
</evidence>
<evidence type="ECO:0008006" key="6">
    <source>
        <dbReference type="Google" id="ProtNLM"/>
    </source>
</evidence>
<keyword evidence="1" id="KW-0175">Coiled coil</keyword>
<evidence type="ECO:0000256" key="1">
    <source>
        <dbReference type="SAM" id="Coils"/>
    </source>
</evidence>
<evidence type="ECO:0000313" key="5">
    <source>
        <dbReference type="Proteomes" id="UP001589670"/>
    </source>
</evidence>
<proteinExistence type="predicted"/>
<sequence>MSDKDEETEEPIDDEPEVSSGRKEKGQRQPFINLRRELSEEELSNSGVQKMMLAEVERLDAENDKLQDVQLQYHQKDKQVAVFEEKFKAKVAIEVISTGMITVGSVLLGLAYGAWDKAPLGLFFLASGVALVILAVVAKAIKS</sequence>
<gene>
    <name evidence="4" type="ORF">ACFFU4_14985</name>
</gene>
<feature type="compositionally biased region" description="Acidic residues" evidence="2">
    <location>
        <begin position="1"/>
        <end position="17"/>
    </location>
</feature>
<evidence type="ECO:0000256" key="3">
    <source>
        <dbReference type="SAM" id="Phobius"/>
    </source>
</evidence>